<accession>A0AC35GI76</accession>
<protein>
    <submittedName>
        <fullName evidence="2">Uncharacterized protein</fullName>
    </submittedName>
</protein>
<proteinExistence type="predicted"/>
<sequence length="66" mass="6871">MLFKHFCLKKLYFVWASMDGGAVMDDGAVMDGDGVLIDGVGSPTGDGSSGGIDDAAAAATIIWCWR</sequence>
<name>A0AC35GI76_9BILA</name>
<reference evidence="2" key="1">
    <citation type="submission" date="2022-11" db="UniProtKB">
        <authorList>
            <consortium name="WormBaseParasite"/>
        </authorList>
    </citation>
    <scope>IDENTIFICATION</scope>
</reference>
<evidence type="ECO:0000313" key="2">
    <source>
        <dbReference type="WBParaSite" id="PS1159_v2.g5454.t1"/>
    </source>
</evidence>
<evidence type="ECO:0000313" key="1">
    <source>
        <dbReference type="Proteomes" id="UP000887580"/>
    </source>
</evidence>
<dbReference type="WBParaSite" id="PS1159_v2.g5454.t1">
    <property type="protein sequence ID" value="PS1159_v2.g5454.t1"/>
    <property type="gene ID" value="PS1159_v2.g5454"/>
</dbReference>
<dbReference type="Proteomes" id="UP000887580">
    <property type="component" value="Unplaced"/>
</dbReference>
<organism evidence="1 2">
    <name type="scientific">Panagrolaimus sp. PS1159</name>
    <dbReference type="NCBI Taxonomy" id="55785"/>
    <lineage>
        <taxon>Eukaryota</taxon>
        <taxon>Metazoa</taxon>
        <taxon>Ecdysozoa</taxon>
        <taxon>Nematoda</taxon>
        <taxon>Chromadorea</taxon>
        <taxon>Rhabditida</taxon>
        <taxon>Tylenchina</taxon>
        <taxon>Panagrolaimomorpha</taxon>
        <taxon>Panagrolaimoidea</taxon>
        <taxon>Panagrolaimidae</taxon>
        <taxon>Panagrolaimus</taxon>
    </lineage>
</organism>